<evidence type="ECO:0000313" key="2">
    <source>
        <dbReference type="Proteomes" id="UP000824120"/>
    </source>
</evidence>
<dbReference type="EMBL" id="JACXVP010000011">
    <property type="protein sequence ID" value="KAG5575615.1"/>
    <property type="molecule type" value="Genomic_DNA"/>
</dbReference>
<accession>A0A9J5WK16</accession>
<feature type="non-terminal residue" evidence="1">
    <location>
        <position position="65"/>
    </location>
</feature>
<sequence length="65" mass="7418">SKVVYSDISYHSVATEDSYVSTKDKMPQELHLWQQLNFLLVLLPHLTSNALFVDAKDVSSNMSIY</sequence>
<dbReference type="Proteomes" id="UP000824120">
    <property type="component" value="Chromosome 11"/>
</dbReference>
<gene>
    <name evidence="1" type="ORF">H5410_055749</name>
</gene>
<dbReference type="AlphaFoldDB" id="A0A9J5WK16"/>
<protein>
    <submittedName>
        <fullName evidence="1">Uncharacterized protein</fullName>
    </submittedName>
</protein>
<organism evidence="1 2">
    <name type="scientific">Solanum commersonii</name>
    <name type="common">Commerson's wild potato</name>
    <name type="synonym">Commerson's nightshade</name>
    <dbReference type="NCBI Taxonomy" id="4109"/>
    <lineage>
        <taxon>Eukaryota</taxon>
        <taxon>Viridiplantae</taxon>
        <taxon>Streptophyta</taxon>
        <taxon>Embryophyta</taxon>
        <taxon>Tracheophyta</taxon>
        <taxon>Spermatophyta</taxon>
        <taxon>Magnoliopsida</taxon>
        <taxon>eudicotyledons</taxon>
        <taxon>Gunneridae</taxon>
        <taxon>Pentapetalae</taxon>
        <taxon>asterids</taxon>
        <taxon>lamiids</taxon>
        <taxon>Solanales</taxon>
        <taxon>Solanaceae</taxon>
        <taxon>Solanoideae</taxon>
        <taxon>Solaneae</taxon>
        <taxon>Solanum</taxon>
    </lineage>
</organism>
<reference evidence="1 2" key="1">
    <citation type="submission" date="2020-09" db="EMBL/GenBank/DDBJ databases">
        <title>De no assembly of potato wild relative species, Solanum commersonii.</title>
        <authorList>
            <person name="Cho K."/>
        </authorList>
    </citation>
    <scope>NUCLEOTIDE SEQUENCE [LARGE SCALE GENOMIC DNA]</scope>
    <source>
        <strain evidence="1">LZ3.2</strain>
        <tissue evidence="1">Leaf</tissue>
    </source>
</reference>
<proteinExistence type="predicted"/>
<name>A0A9J5WK16_SOLCO</name>
<keyword evidence="2" id="KW-1185">Reference proteome</keyword>
<evidence type="ECO:0000313" key="1">
    <source>
        <dbReference type="EMBL" id="KAG5575615.1"/>
    </source>
</evidence>
<comment type="caution">
    <text evidence="1">The sequence shown here is derived from an EMBL/GenBank/DDBJ whole genome shotgun (WGS) entry which is preliminary data.</text>
</comment>